<dbReference type="PROSITE" id="PS00101">
    <property type="entry name" value="HEXAPEP_TRANSFERASES"/>
    <property type="match status" value="1"/>
</dbReference>
<dbReference type="Proteomes" id="UP000502433">
    <property type="component" value="Chromosome"/>
</dbReference>
<organism evidence="3 4">
    <name type="scientific">Dolichospermum flos-aquae CCAP 1403/13F</name>
    <dbReference type="NCBI Taxonomy" id="315271"/>
    <lineage>
        <taxon>Bacteria</taxon>
        <taxon>Bacillati</taxon>
        <taxon>Cyanobacteriota</taxon>
        <taxon>Cyanophyceae</taxon>
        <taxon>Nostocales</taxon>
        <taxon>Aphanizomenonaceae</taxon>
        <taxon>Dolichospermum</taxon>
    </lineage>
</organism>
<dbReference type="GO" id="GO:0043886">
    <property type="term" value="F:structural constituent of carboxysome shell"/>
    <property type="evidence" value="ECO:0007669"/>
    <property type="project" value="UniProtKB-ARBA"/>
</dbReference>
<keyword evidence="3" id="KW-0012">Acyltransferase</keyword>
<keyword evidence="1 3" id="KW-0808">Transferase</keyword>
<dbReference type="Pfam" id="PF00132">
    <property type="entry name" value="Hexapep"/>
    <property type="match status" value="1"/>
</dbReference>
<dbReference type="SUPFAM" id="SSF51161">
    <property type="entry name" value="Trimeric LpxA-like enzymes"/>
    <property type="match status" value="2"/>
</dbReference>
<evidence type="ECO:0000313" key="3">
    <source>
        <dbReference type="EMBL" id="QJB45645.1"/>
    </source>
</evidence>
<dbReference type="GO" id="GO:0031470">
    <property type="term" value="C:carboxysome"/>
    <property type="evidence" value="ECO:0007669"/>
    <property type="project" value="UniProtKB-ARBA"/>
</dbReference>
<dbReference type="Pfam" id="PF14602">
    <property type="entry name" value="Hexapep_2"/>
    <property type="match status" value="1"/>
</dbReference>
<name>A0A6H2C1E0_DOLFA</name>
<dbReference type="GO" id="GO:0016746">
    <property type="term" value="F:acyltransferase activity"/>
    <property type="evidence" value="ECO:0007669"/>
    <property type="project" value="UniProtKB-KW"/>
</dbReference>
<dbReference type="InterPro" id="IPR051159">
    <property type="entry name" value="Hexapeptide_acetyltransf"/>
</dbReference>
<protein>
    <submittedName>
        <fullName evidence="3">Acyltransferase</fullName>
    </submittedName>
</protein>
<reference evidence="3 4" key="2">
    <citation type="submission" date="2020-04" db="EMBL/GenBank/DDBJ databases">
        <authorList>
            <person name="Fomenkov A."/>
            <person name="Anton B.P."/>
            <person name="Roberts R.J."/>
        </authorList>
    </citation>
    <scope>NUCLEOTIDE SEQUENCE [LARGE SCALE GENOMIC DNA]</scope>
    <source>
        <strain evidence="3 4">CCAP 1403/13f</strain>
    </source>
</reference>
<proteinExistence type="predicted"/>
<evidence type="ECO:0000256" key="2">
    <source>
        <dbReference type="ARBA" id="ARBA00022737"/>
    </source>
</evidence>
<dbReference type="AlphaFoldDB" id="A0A6H2C1E0"/>
<dbReference type="PANTHER" id="PTHR23416">
    <property type="entry name" value="SIALIC ACID SYNTHASE-RELATED"/>
    <property type="match status" value="1"/>
</dbReference>
<accession>A0A6H2C1E0</accession>
<dbReference type="InterPro" id="IPR001451">
    <property type="entry name" value="Hexapep"/>
</dbReference>
<dbReference type="KEGG" id="dfs:HGD76_17180"/>
<evidence type="ECO:0000256" key="1">
    <source>
        <dbReference type="ARBA" id="ARBA00022679"/>
    </source>
</evidence>
<sequence length="238" mass="25527">MNHGQHLSRLKRFQELLLTTFLGDIPTIFGGVKLRNLLYHAIFSRIGSSVYLQDGVEFLGADAIEIGNGTYIFKGVRIDGRGHKNNRIQLENGVVIEHNVVIGALDNTRIHIGEDTFIGPSACIAGPGNITIGKHCLIAAHTGIYANNHNFTDPTQLIKYQGITSQGIVIEDDCWLGDGVKVLDGVTIGRGSVIGAGAVVTKDIPPFSVAVGVPARVIKSRDGKELVKFTDSSLLTSS</sequence>
<dbReference type="RefSeq" id="WP_168696505.1">
    <property type="nucleotide sequence ID" value="NZ_CP051206.1"/>
</dbReference>
<keyword evidence="2" id="KW-0677">Repeat</keyword>
<dbReference type="InterPro" id="IPR018357">
    <property type="entry name" value="Hexapep_transf_CS"/>
</dbReference>
<gene>
    <name evidence="3" type="ORF">HGD76_17180</name>
</gene>
<dbReference type="EMBL" id="CP051206">
    <property type="protein sequence ID" value="QJB45645.1"/>
    <property type="molecule type" value="Genomic_DNA"/>
</dbReference>
<dbReference type="InterPro" id="IPR011004">
    <property type="entry name" value="Trimer_LpxA-like_sf"/>
</dbReference>
<dbReference type="PANTHER" id="PTHR23416:SF78">
    <property type="entry name" value="LIPOPOLYSACCHARIDE BIOSYNTHESIS O-ACETYL TRANSFERASE WBBJ-RELATED"/>
    <property type="match status" value="1"/>
</dbReference>
<reference evidence="3 4" key="1">
    <citation type="submission" date="2020-04" db="EMBL/GenBank/DDBJ databases">
        <title>Genome-Wide Identification of 5-Methylcytosine Sites in Bacterial Genomes By High-Throughput Sequencing of MspJI Restriction Fragments.</title>
        <authorList>
            <person name="Wu V."/>
        </authorList>
    </citation>
    <scope>NUCLEOTIDE SEQUENCE [LARGE SCALE GENOMIC DNA]</scope>
    <source>
        <strain evidence="3 4">CCAP 1403/13f</strain>
    </source>
</reference>
<dbReference type="CDD" id="cd04647">
    <property type="entry name" value="LbH_MAT_like"/>
    <property type="match status" value="1"/>
</dbReference>
<dbReference type="Gene3D" id="2.160.10.10">
    <property type="entry name" value="Hexapeptide repeat proteins"/>
    <property type="match status" value="2"/>
</dbReference>
<evidence type="ECO:0000313" key="4">
    <source>
        <dbReference type="Proteomes" id="UP000502433"/>
    </source>
</evidence>